<accession>A0A9P3H511</accession>
<keyword evidence="6" id="KW-1185">Reference proteome</keyword>
<comment type="similarity">
    <text evidence="1">Belongs to the universal ribosomal protein uL23 family.</text>
</comment>
<reference evidence="5" key="1">
    <citation type="submission" date="2021-11" db="EMBL/GenBank/DDBJ databases">
        <authorList>
            <person name="Herlambang A."/>
            <person name="Guo Y."/>
            <person name="Takashima Y."/>
            <person name="Nishizawa T."/>
        </authorList>
    </citation>
    <scope>NUCLEOTIDE SEQUENCE</scope>
    <source>
        <strain evidence="5">E1425</strain>
    </source>
</reference>
<dbReference type="Proteomes" id="UP000827284">
    <property type="component" value="Unassembled WGS sequence"/>
</dbReference>
<evidence type="ECO:0000256" key="2">
    <source>
        <dbReference type="ARBA" id="ARBA00022980"/>
    </source>
</evidence>
<reference evidence="5" key="2">
    <citation type="journal article" date="2022" name="Microbiol. Resour. Announc.">
        <title>Whole-Genome Sequence of Entomortierella parvispora E1425, a Mucoromycotan Fungus Associated with Burkholderiaceae-Related Endosymbiotic Bacteria.</title>
        <authorList>
            <person name="Herlambang A."/>
            <person name="Guo Y."/>
            <person name="Takashima Y."/>
            <person name="Narisawa K."/>
            <person name="Ohta H."/>
            <person name="Nishizawa T."/>
        </authorList>
    </citation>
    <scope>NUCLEOTIDE SEQUENCE</scope>
    <source>
        <strain evidence="5">E1425</strain>
    </source>
</reference>
<protein>
    <recommendedName>
        <fullName evidence="4">Large ribosomal subunit protein uL23m</fullName>
    </recommendedName>
</protein>
<dbReference type="PANTHER" id="PTHR12059:SF5">
    <property type="entry name" value="LARGE RIBOSOMAL SUBUNIT PROTEIN UL23M"/>
    <property type="match status" value="1"/>
</dbReference>
<name>A0A9P3H511_9FUNG</name>
<organism evidence="5 6">
    <name type="scientific">Entomortierella parvispora</name>
    <dbReference type="NCBI Taxonomy" id="205924"/>
    <lineage>
        <taxon>Eukaryota</taxon>
        <taxon>Fungi</taxon>
        <taxon>Fungi incertae sedis</taxon>
        <taxon>Mucoromycota</taxon>
        <taxon>Mortierellomycotina</taxon>
        <taxon>Mortierellomycetes</taxon>
        <taxon>Mortierellales</taxon>
        <taxon>Mortierellaceae</taxon>
        <taxon>Entomortierella</taxon>
    </lineage>
</organism>
<evidence type="ECO:0000313" key="6">
    <source>
        <dbReference type="Proteomes" id="UP000827284"/>
    </source>
</evidence>
<evidence type="ECO:0000256" key="3">
    <source>
        <dbReference type="ARBA" id="ARBA00023274"/>
    </source>
</evidence>
<dbReference type="PANTHER" id="PTHR12059">
    <property type="entry name" value="RIBOSOMAL PROTEIN L23-RELATED"/>
    <property type="match status" value="1"/>
</dbReference>
<dbReference type="GO" id="GO:0003735">
    <property type="term" value="F:structural constituent of ribosome"/>
    <property type="evidence" value="ECO:0007669"/>
    <property type="project" value="InterPro"/>
</dbReference>
<dbReference type="InterPro" id="IPR012678">
    <property type="entry name" value="Ribosomal_uL23/eL15/eS24_sf"/>
</dbReference>
<keyword evidence="2 5" id="KW-0689">Ribosomal protein</keyword>
<dbReference type="InterPro" id="IPR013025">
    <property type="entry name" value="Ribosomal_uL23-like"/>
</dbReference>
<evidence type="ECO:0000313" key="5">
    <source>
        <dbReference type="EMBL" id="GJJ70167.1"/>
    </source>
</evidence>
<evidence type="ECO:0000256" key="4">
    <source>
        <dbReference type="ARBA" id="ARBA00039977"/>
    </source>
</evidence>
<gene>
    <name evidence="5" type="ORF">EMPS_02516</name>
</gene>
<dbReference type="Gene3D" id="3.30.70.330">
    <property type="match status" value="1"/>
</dbReference>
<comment type="caution">
    <text evidence="5">The sequence shown here is derived from an EMBL/GenBank/DDBJ whole genome shotgun (WGS) entry which is preliminary data.</text>
</comment>
<dbReference type="Pfam" id="PF00276">
    <property type="entry name" value="Ribosomal_L23"/>
    <property type="match status" value="1"/>
</dbReference>
<sequence>MTTPVLKEGLKKIYFPSTVLKLVRNAPNVPQVSNILTFRVPPSMNKFDIKSYLSNIYQIPVVTVRTSNMPAKLAGSGGNTILKRQKFKKAIVTIEGEFKWPEEPEAKTFGIQDAVQERSRFMNRLKGWRMRPHHGLQEAKKAADALAAAEKAAETKA</sequence>
<dbReference type="GO" id="GO:0032543">
    <property type="term" value="P:mitochondrial translation"/>
    <property type="evidence" value="ECO:0007669"/>
    <property type="project" value="TreeGrafter"/>
</dbReference>
<dbReference type="InterPro" id="IPR012677">
    <property type="entry name" value="Nucleotide-bd_a/b_plait_sf"/>
</dbReference>
<dbReference type="GO" id="GO:0005762">
    <property type="term" value="C:mitochondrial large ribosomal subunit"/>
    <property type="evidence" value="ECO:0007669"/>
    <property type="project" value="TreeGrafter"/>
</dbReference>
<evidence type="ECO:0000256" key="1">
    <source>
        <dbReference type="ARBA" id="ARBA00006700"/>
    </source>
</evidence>
<dbReference type="AlphaFoldDB" id="A0A9P3H511"/>
<dbReference type="SUPFAM" id="SSF54189">
    <property type="entry name" value="Ribosomal proteins S24e, L23 and L15e"/>
    <property type="match status" value="1"/>
</dbReference>
<proteinExistence type="inferred from homology"/>
<dbReference type="OrthoDB" id="275582at2759"/>
<keyword evidence="3" id="KW-0687">Ribonucleoprotein</keyword>
<dbReference type="EMBL" id="BQFW01000003">
    <property type="protein sequence ID" value="GJJ70167.1"/>
    <property type="molecule type" value="Genomic_DNA"/>
</dbReference>